<dbReference type="GO" id="GO:0046872">
    <property type="term" value="F:metal ion binding"/>
    <property type="evidence" value="ECO:0007669"/>
    <property type="project" value="UniProtKB-KW"/>
</dbReference>
<dbReference type="HAMAP" id="MF_01374">
    <property type="entry name" value="Glyoxalase_2"/>
    <property type="match status" value="1"/>
</dbReference>
<reference evidence="11 12" key="1">
    <citation type="journal article" date="2018" name="Mol. Biol. Evol.">
        <title>Broad Genomic Sampling Reveals a Smut Pathogenic Ancestry of the Fungal Clade Ustilaginomycotina.</title>
        <authorList>
            <person name="Kijpornyongpan T."/>
            <person name="Mondo S.J."/>
            <person name="Barry K."/>
            <person name="Sandor L."/>
            <person name="Lee J."/>
            <person name="Lipzen A."/>
            <person name="Pangilinan J."/>
            <person name="LaButti K."/>
            <person name="Hainaut M."/>
            <person name="Henrissat B."/>
            <person name="Grigoriev I.V."/>
            <person name="Spatafora J.W."/>
            <person name="Aime M.C."/>
        </authorList>
    </citation>
    <scope>NUCLEOTIDE SEQUENCE [LARGE SCALE GENOMIC DNA]</scope>
    <source>
        <strain evidence="11 12">MCA 5214</strain>
    </source>
</reference>
<evidence type="ECO:0000256" key="8">
    <source>
        <dbReference type="ARBA" id="ARBA00022833"/>
    </source>
</evidence>
<dbReference type="InterPro" id="IPR001279">
    <property type="entry name" value="Metallo-B-lactamas"/>
</dbReference>
<dbReference type="GO" id="GO:0004416">
    <property type="term" value="F:hydroxyacylglutathione hydrolase activity"/>
    <property type="evidence" value="ECO:0007669"/>
    <property type="project" value="UniProtKB-EC"/>
</dbReference>
<dbReference type="Proteomes" id="UP000245884">
    <property type="component" value="Unassembled WGS sequence"/>
</dbReference>
<dbReference type="EC" id="3.1.2.6" evidence="5"/>
<evidence type="ECO:0000256" key="5">
    <source>
        <dbReference type="ARBA" id="ARBA00011917"/>
    </source>
</evidence>
<dbReference type="GeneID" id="37030529"/>
<gene>
    <name evidence="11" type="ORF">BDZ90DRAFT_267320</name>
</gene>
<dbReference type="EMBL" id="KZ819672">
    <property type="protein sequence ID" value="PWN26248.1"/>
    <property type="molecule type" value="Genomic_DNA"/>
</dbReference>
<dbReference type="InterPro" id="IPR032282">
    <property type="entry name" value="HAGH_C"/>
</dbReference>
<evidence type="ECO:0000256" key="4">
    <source>
        <dbReference type="ARBA" id="ARBA00006759"/>
    </source>
</evidence>
<dbReference type="Pfam" id="PF16123">
    <property type="entry name" value="HAGH_C"/>
    <property type="match status" value="1"/>
</dbReference>
<name>A0A316UN68_9BASI</name>
<evidence type="ECO:0000256" key="7">
    <source>
        <dbReference type="ARBA" id="ARBA00022801"/>
    </source>
</evidence>
<evidence type="ECO:0000256" key="1">
    <source>
        <dbReference type="ARBA" id="ARBA00001623"/>
    </source>
</evidence>
<comment type="pathway">
    <text evidence="3">Secondary metabolite metabolism; methylglyoxal degradation; (R)-lactate from methylglyoxal: step 2/2.</text>
</comment>
<comment type="cofactor">
    <cofactor evidence="2">
        <name>Zn(2+)</name>
        <dbReference type="ChEBI" id="CHEBI:29105"/>
    </cofactor>
</comment>
<keyword evidence="7 11" id="KW-0378">Hydrolase</keyword>
<dbReference type="AlphaFoldDB" id="A0A316UN68"/>
<proteinExistence type="inferred from homology"/>
<dbReference type="GO" id="GO:0019243">
    <property type="term" value="P:methylglyoxal catabolic process to D-lactate via S-lactoyl-glutathione"/>
    <property type="evidence" value="ECO:0007669"/>
    <property type="project" value="InterPro"/>
</dbReference>
<dbReference type="InterPro" id="IPR017782">
    <property type="entry name" value="Hydroxyacylglutathione_Hdrlase"/>
</dbReference>
<sequence length="296" mass="32156">MLPKRIPSLLRPRLSASPSSQRAFSSSSRLTMRVIPVPVRDDNYAYVVVDTPSGDGVFVDPYTLSKVQDAANGNVENVVGCITTHHHHDHSGGNDDFAKAYAKAPIWAGSQTPTMNTLVKDGSDFKIGQSIAVKCHATPCHTQDSIAFFLEDTRSNLPANEIKRAVFTGDTLFVSGCGRFFEGTPAEMHTALNKVLASLPDDTVVFCGHEYTKSNVAFSAGVLPERPAILQLLDEVRKTSVTTGKYTIGDEKKHNVFMLVGDAEVQQRVGTQGKGEIETMSVLRELKNSGKMMAKV</sequence>
<organism evidence="11 12">
    <name type="scientific">Jaminaea rosea</name>
    <dbReference type="NCBI Taxonomy" id="1569628"/>
    <lineage>
        <taxon>Eukaryota</taxon>
        <taxon>Fungi</taxon>
        <taxon>Dikarya</taxon>
        <taxon>Basidiomycota</taxon>
        <taxon>Ustilaginomycotina</taxon>
        <taxon>Exobasidiomycetes</taxon>
        <taxon>Microstromatales</taxon>
        <taxon>Microstromatales incertae sedis</taxon>
        <taxon>Jaminaea</taxon>
    </lineage>
</organism>
<evidence type="ECO:0000256" key="9">
    <source>
        <dbReference type="ARBA" id="ARBA00031044"/>
    </source>
</evidence>
<dbReference type="SMART" id="SM00849">
    <property type="entry name" value="Lactamase_B"/>
    <property type="match status" value="1"/>
</dbReference>
<dbReference type="OrthoDB" id="515692at2759"/>
<dbReference type="Pfam" id="PF00753">
    <property type="entry name" value="Lactamase_B"/>
    <property type="match status" value="1"/>
</dbReference>
<dbReference type="STRING" id="1569628.A0A316UN68"/>
<evidence type="ECO:0000256" key="6">
    <source>
        <dbReference type="ARBA" id="ARBA00022723"/>
    </source>
</evidence>
<feature type="domain" description="Metallo-beta-lactamase" evidence="10">
    <location>
        <begin position="42"/>
        <end position="209"/>
    </location>
</feature>
<dbReference type="PANTHER" id="PTHR11935">
    <property type="entry name" value="BETA LACTAMASE DOMAIN"/>
    <property type="match status" value="1"/>
</dbReference>
<dbReference type="InterPro" id="IPR036866">
    <property type="entry name" value="RibonucZ/Hydroxyglut_hydro"/>
</dbReference>
<evidence type="ECO:0000259" key="10">
    <source>
        <dbReference type="SMART" id="SM00849"/>
    </source>
</evidence>
<dbReference type="UniPathway" id="UPA00619">
    <property type="reaction ID" value="UER00676"/>
</dbReference>
<keyword evidence="6" id="KW-0479">Metal-binding</keyword>
<evidence type="ECO:0000256" key="2">
    <source>
        <dbReference type="ARBA" id="ARBA00001947"/>
    </source>
</evidence>
<evidence type="ECO:0000256" key="3">
    <source>
        <dbReference type="ARBA" id="ARBA00004963"/>
    </source>
</evidence>
<dbReference type="Gene3D" id="3.60.15.10">
    <property type="entry name" value="Ribonuclease Z/Hydroxyacylglutathione hydrolase-like"/>
    <property type="match status" value="1"/>
</dbReference>
<dbReference type="RefSeq" id="XP_025360860.1">
    <property type="nucleotide sequence ID" value="XM_025508706.1"/>
</dbReference>
<dbReference type="CDD" id="cd07723">
    <property type="entry name" value="hydroxyacylglutathione_hydrolase_MBL-fold"/>
    <property type="match status" value="1"/>
</dbReference>
<comment type="catalytic activity">
    <reaction evidence="1">
        <text>an S-(2-hydroxyacyl)glutathione + H2O = a 2-hydroxy carboxylate + glutathione + H(+)</text>
        <dbReference type="Rhea" id="RHEA:21864"/>
        <dbReference type="ChEBI" id="CHEBI:15377"/>
        <dbReference type="ChEBI" id="CHEBI:15378"/>
        <dbReference type="ChEBI" id="CHEBI:57925"/>
        <dbReference type="ChEBI" id="CHEBI:58896"/>
        <dbReference type="ChEBI" id="CHEBI:71261"/>
        <dbReference type="EC" id="3.1.2.6"/>
    </reaction>
</comment>
<dbReference type="InterPro" id="IPR035680">
    <property type="entry name" value="Clx_II_MBL"/>
</dbReference>
<dbReference type="SUPFAM" id="SSF56281">
    <property type="entry name" value="Metallo-hydrolase/oxidoreductase"/>
    <property type="match status" value="1"/>
</dbReference>
<protein>
    <recommendedName>
        <fullName evidence="5">hydroxyacylglutathione hydrolase</fullName>
        <ecNumber evidence="5">3.1.2.6</ecNumber>
    </recommendedName>
    <alternativeName>
        <fullName evidence="9">Glyoxalase II</fullName>
    </alternativeName>
</protein>
<dbReference type="PANTHER" id="PTHR11935:SF94">
    <property type="entry name" value="TENZING NORGAY, ISOFORM C"/>
    <property type="match status" value="1"/>
</dbReference>
<accession>A0A316UN68</accession>
<comment type="similarity">
    <text evidence="4">Belongs to the metallo-beta-lactamase superfamily. Glyoxalase II family.</text>
</comment>
<keyword evidence="12" id="KW-1185">Reference proteome</keyword>
<evidence type="ECO:0000313" key="11">
    <source>
        <dbReference type="EMBL" id="PWN26248.1"/>
    </source>
</evidence>
<keyword evidence="8" id="KW-0862">Zinc</keyword>
<evidence type="ECO:0000313" key="12">
    <source>
        <dbReference type="Proteomes" id="UP000245884"/>
    </source>
</evidence>